<keyword evidence="2" id="KW-0812">Transmembrane</keyword>
<evidence type="ECO:0000256" key="1">
    <source>
        <dbReference type="SAM" id="MobiDB-lite"/>
    </source>
</evidence>
<evidence type="ECO:0008006" key="5">
    <source>
        <dbReference type="Google" id="ProtNLM"/>
    </source>
</evidence>
<dbReference type="GO" id="GO:0004721">
    <property type="term" value="F:phosphoprotein phosphatase activity"/>
    <property type="evidence" value="ECO:0007669"/>
    <property type="project" value="TreeGrafter"/>
</dbReference>
<dbReference type="GO" id="GO:0006998">
    <property type="term" value="P:nuclear envelope organization"/>
    <property type="evidence" value="ECO:0007669"/>
    <property type="project" value="TreeGrafter"/>
</dbReference>
<evidence type="ECO:0000313" key="4">
    <source>
        <dbReference type="Proteomes" id="UP000272025"/>
    </source>
</evidence>
<keyword evidence="2" id="KW-1133">Transmembrane helix</keyword>
<keyword evidence="4" id="KW-1185">Reference proteome</keyword>
<feature type="compositionally biased region" description="Basic and acidic residues" evidence="1">
    <location>
        <begin position="421"/>
        <end position="433"/>
    </location>
</feature>
<feature type="compositionally biased region" description="Low complexity" evidence="1">
    <location>
        <begin position="510"/>
        <end position="520"/>
    </location>
</feature>
<evidence type="ECO:0000313" key="3">
    <source>
        <dbReference type="EMBL" id="ROT40727.1"/>
    </source>
</evidence>
<dbReference type="RefSeq" id="XP_028468533.1">
    <property type="nucleotide sequence ID" value="XM_028609676.1"/>
</dbReference>
<dbReference type="Pfam" id="PF03907">
    <property type="entry name" value="Spo7"/>
    <property type="match status" value="1"/>
</dbReference>
<feature type="transmembrane region" description="Helical" evidence="2">
    <location>
        <begin position="185"/>
        <end position="206"/>
    </location>
</feature>
<dbReference type="Proteomes" id="UP000272025">
    <property type="component" value="Unassembled WGS sequence"/>
</dbReference>
<dbReference type="OrthoDB" id="5599171at2759"/>
<dbReference type="STRING" id="1314773.A0A3N2Q1V4"/>
<feature type="region of interest" description="Disordered" evidence="1">
    <location>
        <begin position="280"/>
        <end position="319"/>
    </location>
</feature>
<feature type="transmembrane region" description="Helical" evidence="2">
    <location>
        <begin position="238"/>
        <end position="255"/>
    </location>
</feature>
<feature type="compositionally biased region" description="Gly residues" evidence="1">
    <location>
        <begin position="300"/>
        <end position="309"/>
    </location>
</feature>
<feature type="transmembrane region" description="Helical" evidence="2">
    <location>
        <begin position="146"/>
        <end position="165"/>
    </location>
</feature>
<feature type="region of interest" description="Disordered" evidence="1">
    <location>
        <begin position="393"/>
        <end position="598"/>
    </location>
</feature>
<dbReference type="GO" id="GO:0071595">
    <property type="term" value="C:Nem1-Spo7 phosphatase complex"/>
    <property type="evidence" value="ECO:0007669"/>
    <property type="project" value="TreeGrafter"/>
</dbReference>
<keyword evidence="2" id="KW-0472">Membrane</keyword>
<dbReference type="EMBL" id="ML119052">
    <property type="protein sequence ID" value="ROT40727.1"/>
    <property type="molecule type" value="Genomic_DNA"/>
</dbReference>
<feature type="compositionally biased region" description="Polar residues" evidence="1">
    <location>
        <begin position="585"/>
        <end position="598"/>
    </location>
</feature>
<evidence type="ECO:0000256" key="2">
    <source>
        <dbReference type="SAM" id="Phobius"/>
    </source>
</evidence>
<dbReference type="GeneID" id="39578154"/>
<organism evidence="3 4">
    <name type="scientific">Sodiomyces alkalinus (strain CBS 110278 / VKM F-3762 / F11)</name>
    <name type="common">Alkaliphilic filamentous fungus</name>
    <dbReference type="NCBI Taxonomy" id="1314773"/>
    <lineage>
        <taxon>Eukaryota</taxon>
        <taxon>Fungi</taxon>
        <taxon>Dikarya</taxon>
        <taxon>Ascomycota</taxon>
        <taxon>Pezizomycotina</taxon>
        <taxon>Sordariomycetes</taxon>
        <taxon>Hypocreomycetidae</taxon>
        <taxon>Glomerellales</taxon>
        <taxon>Plectosphaerellaceae</taxon>
        <taxon>Sodiomyces</taxon>
    </lineage>
</organism>
<dbReference type="PANTHER" id="PTHR28249">
    <property type="entry name" value="SPORULATION-SPECIFIC PROTEIN SPO7"/>
    <property type="match status" value="1"/>
</dbReference>
<dbReference type="PANTHER" id="PTHR28249:SF1">
    <property type="entry name" value="SPORULATION-SPECIFIC PROTEIN SPO7"/>
    <property type="match status" value="1"/>
</dbReference>
<feature type="compositionally biased region" description="Low complexity" evidence="1">
    <location>
        <begin position="460"/>
        <end position="480"/>
    </location>
</feature>
<dbReference type="GO" id="GO:0019888">
    <property type="term" value="F:protein phosphatase regulator activity"/>
    <property type="evidence" value="ECO:0007669"/>
    <property type="project" value="InterPro"/>
</dbReference>
<proteinExistence type="predicted"/>
<feature type="compositionally biased region" description="Low complexity" evidence="1">
    <location>
        <begin position="393"/>
        <end position="407"/>
    </location>
</feature>
<accession>A0A3N2Q1V4</accession>
<protein>
    <recommendedName>
        <fullName evidence="5">Spo7-domain-containing protein</fullName>
    </recommendedName>
</protein>
<name>A0A3N2Q1V4_SODAK</name>
<gene>
    <name evidence="3" type="ORF">SODALDRAFT_322020</name>
</gene>
<reference evidence="3 4" key="1">
    <citation type="journal article" date="2018" name="Mol. Ecol.">
        <title>The obligate alkalophilic soda-lake fungus Sodiomyces alkalinus has shifted to a protein diet.</title>
        <authorList>
            <person name="Grum-Grzhimaylo A.A."/>
            <person name="Falkoski D.L."/>
            <person name="van den Heuvel J."/>
            <person name="Valero-Jimenez C.A."/>
            <person name="Min B."/>
            <person name="Choi I.G."/>
            <person name="Lipzen A."/>
            <person name="Daum C.G."/>
            <person name="Aanen D.K."/>
            <person name="Tsang A."/>
            <person name="Henrissat B."/>
            <person name="Bilanenko E.N."/>
            <person name="de Vries R.P."/>
            <person name="van Kan J.A.L."/>
            <person name="Grigoriev I.V."/>
            <person name="Debets A.J.M."/>
        </authorList>
    </citation>
    <scope>NUCLEOTIDE SEQUENCE [LARGE SCALE GENOMIC DNA]</scope>
    <source>
        <strain evidence="3 4">F11</strain>
    </source>
</reference>
<dbReference type="InterPro" id="IPR005605">
    <property type="entry name" value="Spo7"/>
</dbReference>
<dbReference type="AlphaFoldDB" id="A0A3N2Q1V4"/>
<sequence length="598" mass="64960">MAEGRARATATATGEDKGVHNLVGMNQHRPRLDPRRRELEPQHGVCVKGKAGGMTRMESSDEHNSDAARCDANEFMADHLDSLVKGAPAPGKDAKAVTGTSGVSALADPLINAPSSPPMVYLNLLVLEASLRAQFLELRARRRHHTFFLALLTLWIGAFGYGLFLAPREDGSGVGGSVYWGIETFEKLCFMGGIMTAILVWVTGIWDRGIRWPRRWFAVSNRGLRAFNCKLVLIRRSWWAELASTIGFFLTYGLFSHTASSSYRHVDPPIQRDVEKELGLAPGAHPPIPIVTTEDEEKGGGTTTTGSGHGHGHGHGHEEDLASGGDYVKLLLLAKPFTPAFRENWELYRAEYWERENERRALLRKKLKERDRRLAKERWGIFWWLPWRRVPGVPTTPSTRSSSSAAGVGVGAGAGAATHSRNRDRDHDTDKLHPRAAALEKQYRRRNSNSNGNGNGNGNGNSNSNGNSSTTRRRSSTSSSPRPRNITPTVESDDPAAAAAAAVGLSRKASSGSSSTGPTTSEKEKKPRRGSKLSVSSSTKPKRPRADSRSVTPEKPSPLSRESSAVDGAGSGMERTESRRPGSRGSASKLSIASEPQA</sequence>